<dbReference type="Proteomes" id="UP001305414">
    <property type="component" value="Unassembled WGS sequence"/>
</dbReference>
<accession>A0AAN7UBV8</accession>
<comment type="caution">
    <text evidence="1">The sequence shown here is derived from an EMBL/GenBank/DDBJ whole genome shotgun (WGS) entry which is preliminary data.</text>
</comment>
<proteinExistence type="predicted"/>
<reference evidence="1 2" key="1">
    <citation type="submission" date="2023-10" db="EMBL/GenBank/DDBJ databases">
        <title>Draft genome sequence of Xylaria bambusicola isolate GMP-LS, the root and basal stem rot pathogen of sugarcane in Indonesia.</title>
        <authorList>
            <person name="Selvaraj P."/>
            <person name="Muralishankar V."/>
            <person name="Muruganantham S."/>
            <person name="Sp S."/>
            <person name="Haryani S."/>
            <person name="Lau K.J.X."/>
            <person name="Naqvi N.I."/>
        </authorList>
    </citation>
    <scope>NUCLEOTIDE SEQUENCE [LARGE SCALE GENOMIC DNA]</scope>
    <source>
        <strain evidence="1">GMP-LS</strain>
    </source>
</reference>
<dbReference type="EMBL" id="JAWHQM010000001">
    <property type="protein sequence ID" value="KAK5624567.1"/>
    <property type="molecule type" value="Genomic_DNA"/>
</dbReference>
<sequence>MSANQFHVLHAVRAKERNAPLRFGELRQNDMIRLAAPHPGAFGNILNKVENLKIKKDAQPEQPIGVAQHAGHVAPNQPQQIAQIQVAADPFVAFHFPWNIPPQPIPGVGHVLGDRVNASANQVEAPQPKRLTNLNLLEPPDDPLYAYAFGRLNP</sequence>
<gene>
    <name evidence="1" type="ORF">RRF57_000283</name>
</gene>
<dbReference type="AlphaFoldDB" id="A0AAN7UBV8"/>
<keyword evidence="2" id="KW-1185">Reference proteome</keyword>
<name>A0AAN7UBV8_9PEZI</name>
<evidence type="ECO:0000313" key="2">
    <source>
        <dbReference type="Proteomes" id="UP001305414"/>
    </source>
</evidence>
<protein>
    <submittedName>
        <fullName evidence="1">Uncharacterized protein</fullName>
    </submittedName>
</protein>
<organism evidence="1 2">
    <name type="scientific">Xylaria bambusicola</name>
    <dbReference type="NCBI Taxonomy" id="326684"/>
    <lineage>
        <taxon>Eukaryota</taxon>
        <taxon>Fungi</taxon>
        <taxon>Dikarya</taxon>
        <taxon>Ascomycota</taxon>
        <taxon>Pezizomycotina</taxon>
        <taxon>Sordariomycetes</taxon>
        <taxon>Xylariomycetidae</taxon>
        <taxon>Xylariales</taxon>
        <taxon>Xylariaceae</taxon>
        <taxon>Xylaria</taxon>
    </lineage>
</organism>
<evidence type="ECO:0000313" key="1">
    <source>
        <dbReference type="EMBL" id="KAK5624567.1"/>
    </source>
</evidence>